<feature type="chain" id="PRO_5037801248" evidence="1">
    <location>
        <begin position="21"/>
        <end position="78"/>
    </location>
</feature>
<evidence type="ECO:0000313" key="3">
    <source>
        <dbReference type="WBParaSite" id="PSU_v2.g5101.t1"/>
    </source>
</evidence>
<dbReference type="AlphaFoldDB" id="A0A914Z4C1"/>
<accession>A0A914Z4C1</accession>
<sequence length="78" mass="9177">MCFLKIGIFTFFFLVLTVTGCKWMDDIQEQIVDFKIEKEGFHRDYIINTKISSMNRFMDCKMAIKVLIPKGAYIDVVK</sequence>
<feature type="signal peptide" evidence="1">
    <location>
        <begin position="1"/>
        <end position="20"/>
    </location>
</feature>
<proteinExistence type="predicted"/>
<evidence type="ECO:0000313" key="2">
    <source>
        <dbReference type="Proteomes" id="UP000887577"/>
    </source>
</evidence>
<dbReference type="Proteomes" id="UP000887577">
    <property type="component" value="Unplaced"/>
</dbReference>
<dbReference type="PROSITE" id="PS51257">
    <property type="entry name" value="PROKAR_LIPOPROTEIN"/>
    <property type="match status" value="1"/>
</dbReference>
<protein>
    <submittedName>
        <fullName evidence="3">Lipoprotein</fullName>
    </submittedName>
</protein>
<keyword evidence="2" id="KW-1185">Reference proteome</keyword>
<name>A0A914Z4C1_9BILA</name>
<evidence type="ECO:0000256" key="1">
    <source>
        <dbReference type="SAM" id="SignalP"/>
    </source>
</evidence>
<keyword evidence="1" id="KW-0732">Signal</keyword>
<reference evidence="3" key="1">
    <citation type="submission" date="2022-11" db="UniProtKB">
        <authorList>
            <consortium name="WormBaseParasite"/>
        </authorList>
    </citation>
    <scope>IDENTIFICATION</scope>
</reference>
<dbReference type="WBParaSite" id="PSU_v2.g5101.t1">
    <property type="protein sequence ID" value="PSU_v2.g5101.t1"/>
    <property type="gene ID" value="PSU_v2.g5101"/>
</dbReference>
<organism evidence="2 3">
    <name type="scientific">Panagrolaimus superbus</name>
    <dbReference type="NCBI Taxonomy" id="310955"/>
    <lineage>
        <taxon>Eukaryota</taxon>
        <taxon>Metazoa</taxon>
        <taxon>Ecdysozoa</taxon>
        <taxon>Nematoda</taxon>
        <taxon>Chromadorea</taxon>
        <taxon>Rhabditida</taxon>
        <taxon>Tylenchina</taxon>
        <taxon>Panagrolaimomorpha</taxon>
        <taxon>Panagrolaimoidea</taxon>
        <taxon>Panagrolaimidae</taxon>
        <taxon>Panagrolaimus</taxon>
    </lineage>
</organism>